<gene>
    <name evidence="3" type="ordered locus">M5M_03495</name>
</gene>
<feature type="transmembrane region" description="Helical" evidence="1">
    <location>
        <begin position="63"/>
        <end position="84"/>
    </location>
</feature>
<dbReference type="GO" id="GO:0005886">
    <property type="term" value="C:plasma membrane"/>
    <property type="evidence" value="ECO:0007669"/>
    <property type="project" value="TreeGrafter"/>
</dbReference>
<dbReference type="KEGG" id="saga:M5M_03495"/>
<dbReference type="PANTHER" id="PTHR38034:SF1">
    <property type="entry name" value="INNER MEMBRANE PROTEIN YPJD"/>
    <property type="match status" value="1"/>
</dbReference>
<feature type="transmembrane region" description="Helical" evidence="1">
    <location>
        <begin position="240"/>
        <end position="261"/>
    </location>
</feature>
<keyword evidence="1" id="KW-1133">Transmembrane helix</keyword>
<evidence type="ECO:0000259" key="2">
    <source>
        <dbReference type="Pfam" id="PF01578"/>
    </source>
</evidence>
<keyword evidence="1" id="KW-0812">Transmembrane</keyword>
<keyword evidence="4" id="KW-1185">Reference proteome</keyword>
<organism evidence="3 4">
    <name type="scientific">Simiduia agarivorans (strain DSM 21679 / JCM 13881 / BCRC 17597 / SA1)</name>
    <dbReference type="NCBI Taxonomy" id="1117647"/>
    <lineage>
        <taxon>Bacteria</taxon>
        <taxon>Pseudomonadati</taxon>
        <taxon>Pseudomonadota</taxon>
        <taxon>Gammaproteobacteria</taxon>
        <taxon>Cellvibrionales</taxon>
        <taxon>Cellvibrionaceae</taxon>
        <taxon>Simiduia</taxon>
    </lineage>
</organism>
<name>K4KIV7_SIMAS</name>
<feature type="transmembrane region" description="Helical" evidence="1">
    <location>
        <begin position="91"/>
        <end position="113"/>
    </location>
</feature>
<evidence type="ECO:0000256" key="1">
    <source>
        <dbReference type="SAM" id="Phobius"/>
    </source>
</evidence>
<protein>
    <submittedName>
        <fullName evidence="3">Cytochrome C assembly protein</fullName>
    </submittedName>
</protein>
<dbReference type="EMBL" id="CP003746">
    <property type="protein sequence ID" value="AFU97908.1"/>
    <property type="molecule type" value="Genomic_DNA"/>
</dbReference>
<keyword evidence="1" id="KW-0472">Membrane</keyword>
<feature type="transmembrane region" description="Helical" evidence="1">
    <location>
        <begin position="37"/>
        <end position="57"/>
    </location>
</feature>
<dbReference type="GO" id="GO:0017004">
    <property type="term" value="P:cytochrome complex assembly"/>
    <property type="evidence" value="ECO:0007669"/>
    <property type="project" value="InterPro"/>
</dbReference>
<dbReference type="InterPro" id="IPR052372">
    <property type="entry name" value="YpjD/HemX"/>
</dbReference>
<sequence length="268" mass="29293">MLIYTLAANLAAIVLYLAATGFGVRQFSNKRPVGGRTFYSLTLTAVVFHWSGLLPLLFSTNGINLSFFATGSLVAAVMNALVLISSFRKPVHTLLLILMPLSIVCVSLLLGSHHPDHFTPLTEGLALHVILSLLAYSLLTIATAQAVLLAYQTHQLKNHQPGGLIKALPPLQSMESLLFELLWLGFILLTTALATGWFFVQDLLAQHLAHKTVFSVAAWLIYGCLLWGRHYLGWRGYTAVRFALGGFAALMLAFFGSKFVLELVLGIQ</sequence>
<dbReference type="AlphaFoldDB" id="K4KIV7"/>
<dbReference type="Pfam" id="PF01578">
    <property type="entry name" value="Cytochrom_C_asm"/>
    <property type="match status" value="1"/>
</dbReference>
<feature type="transmembrane region" description="Helical" evidence="1">
    <location>
        <begin position="125"/>
        <end position="151"/>
    </location>
</feature>
<dbReference type="InterPro" id="IPR002541">
    <property type="entry name" value="Cyt_c_assembly"/>
</dbReference>
<feature type="transmembrane region" description="Helical" evidence="1">
    <location>
        <begin position="212"/>
        <end position="228"/>
    </location>
</feature>
<proteinExistence type="predicted"/>
<reference evidence="3 4" key="1">
    <citation type="journal article" date="2013" name="Genome Announc.">
        <title>Complete genome sequence of Simiduia agarivorans SA1(T), a marine bacterium able to degrade a variety of polysaccharides.</title>
        <authorList>
            <person name="Lin S.Y."/>
            <person name="Shieh W.Y."/>
            <person name="Chen J.S."/>
            <person name="Tang S.L."/>
        </authorList>
    </citation>
    <scope>NUCLEOTIDE SEQUENCE [LARGE SCALE GENOMIC DNA]</scope>
    <source>
        <strain evidence="4">DSM 21679 / JCM 13881 / BCRC 17597 / SA1</strain>
    </source>
</reference>
<accession>K4KIV7</accession>
<evidence type="ECO:0000313" key="4">
    <source>
        <dbReference type="Proteomes" id="UP000000466"/>
    </source>
</evidence>
<feature type="transmembrane region" description="Helical" evidence="1">
    <location>
        <begin position="6"/>
        <end position="25"/>
    </location>
</feature>
<feature type="domain" description="Cytochrome c assembly protein" evidence="2">
    <location>
        <begin position="45"/>
        <end position="263"/>
    </location>
</feature>
<dbReference type="OrthoDB" id="9780793at2"/>
<dbReference type="RefSeq" id="WP_015046081.1">
    <property type="nucleotide sequence ID" value="NC_018868.3"/>
</dbReference>
<dbReference type="eggNOG" id="COG4137">
    <property type="taxonomic scope" value="Bacteria"/>
</dbReference>
<feature type="transmembrane region" description="Helical" evidence="1">
    <location>
        <begin position="181"/>
        <end position="200"/>
    </location>
</feature>
<dbReference type="GO" id="GO:0020037">
    <property type="term" value="F:heme binding"/>
    <property type="evidence" value="ECO:0007669"/>
    <property type="project" value="InterPro"/>
</dbReference>
<dbReference type="Proteomes" id="UP000000466">
    <property type="component" value="Chromosome"/>
</dbReference>
<dbReference type="PANTHER" id="PTHR38034">
    <property type="entry name" value="INNER MEMBRANE PROTEIN YPJD"/>
    <property type="match status" value="1"/>
</dbReference>
<dbReference type="HOGENOM" id="CLU_049710_1_0_6"/>
<evidence type="ECO:0000313" key="3">
    <source>
        <dbReference type="EMBL" id="AFU97908.1"/>
    </source>
</evidence>
<dbReference type="STRING" id="1117647.M5M_03495"/>